<reference evidence="2 3" key="1">
    <citation type="submission" date="2015-08" db="EMBL/GenBank/DDBJ databases">
        <title>Genome sequencing of Penicillium nordicum.</title>
        <authorList>
            <person name="Nguyen H.D."/>
            <person name="Seifert K.A."/>
        </authorList>
    </citation>
    <scope>NUCLEOTIDE SEQUENCE [LARGE SCALE GENOMIC DNA]</scope>
    <source>
        <strain evidence="2 3">DAOMC 185683</strain>
    </source>
</reference>
<accession>A0A0M8NWU9</accession>
<dbReference type="Pfam" id="PF12520">
    <property type="entry name" value="DUF3723"/>
    <property type="match status" value="1"/>
</dbReference>
<proteinExistence type="predicted"/>
<evidence type="ECO:0000256" key="1">
    <source>
        <dbReference type="SAM" id="MobiDB-lite"/>
    </source>
</evidence>
<evidence type="ECO:0000313" key="3">
    <source>
        <dbReference type="Proteomes" id="UP000037696"/>
    </source>
</evidence>
<feature type="region of interest" description="Disordered" evidence="1">
    <location>
        <begin position="171"/>
        <end position="190"/>
    </location>
</feature>
<organism evidence="2 3">
    <name type="scientific">Penicillium nordicum</name>
    <dbReference type="NCBI Taxonomy" id="229535"/>
    <lineage>
        <taxon>Eukaryota</taxon>
        <taxon>Fungi</taxon>
        <taxon>Dikarya</taxon>
        <taxon>Ascomycota</taxon>
        <taxon>Pezizomycotina</taxon>
        <taxon>Eurotiomycetes</taxon>
        <taxon>Eurotiomycetidae</taxon>
        <taxon>Eurotiales</taxon>
        <taxon>Aspergillaceae</taxon>
        <taxon>Penicillium</taxon>
    </lineage>
</organism>
<dbReference type="EMBL" id="LHQQ01000437">
    <property type="protein sequence ID" value="KOS36534.1"/>
    <property type="molecule type" value="Genomic_DNA"/>
</dbReference>
<dbReference type="Proteomes" id="UP000037696">
    <property type="component" value="Unassembled WGS sequence"/>
</dbReference>
<keyword evidence="3" id="KW-1185">Reference proteome</keyword>
<protein>
    <submittedName>
        <fullName evidence="2">Uncharacterized protein</fullName>
    </submittedName>
</protein>
<gene>
    <name evidence="2" type="ORF">ACN38_g12715</name>
</gene>
<sequence length="499" mass="56909">MGGNSDLLSLVDGVSVRLLMSCTPKVSDTDLKFLDGRMNPETYDTGLQISEAGARDEMLFRDIEDPHLRRNIWERLRNIDYPIPTLETFFKDRLWLEVGQNVMQQLLITDPNPDRRVTIDEGIGGLYNVSIPMTIPFRQDRIRDQLYELWRFSLQYGFEMTGPIYRRRLPRAARGTQRQPIPGLSPRSNGPDQSVLWQHFFWLAREQNFNVSVAEGIPIGPADLPSIMACDYPENSEEDVAMGRRRGKPYTDSAEADRYALSQVSLAEPWLVRRSTANSVTAGFVRRSVFEAFFGYLKGGSSEWPTVDSPSTGLGIAPGIDFLGGDNMLVGESSTQMPFQNNTGSAPPVLSTEQFETPTAMQLDNFRPSIINLRFFFLDQPGENRRMPYLEPIMMNPFFERLSTKFTISDPGRNNRTLPGGACYAHYGSNTFSPLHATWRHYVPTGSEEQEQNYRKRRREGGLDEMRQARTWLENELRDLEEQQGASYVRALDIVEEEI</sequence>
<name>A0A0M8NWU9_9EURO</name>
<dbReference type="OrthoDB" id="4227485at2759"/>
<comment type="caution">
    <text evidence="2">The sequence shown here is derived from an EMBL/GenBank/DDBJ whole genome shotgun (WGS) entry which is preliminary data.</text>
</comment>
<dbReference type="STRING" id="229535.A0A0M8NWU9"/>
<dbReference type="AlphaFoldDB" id="A0A0M8NWU9"/>
<dbReference type="InterPro" id="IPR022198">
    <property type="entry name" value="DUF3723"/>
</dbReference>
<evidence type="ECO:0000313" key="2">
    <source>
        <dbReference type="EMBL" id="KOS36534.1"/>
    </source>
</evidence>